<accession>M5PXW6</accession>
<sequence>MATTTYGDISPRTAAFAAVDLLRRGLPYLVLEKFGQAKVLPENRSKVVTFRRYNALDSTPNPLAEGVTPEAKQLTATDYQASLSQYGDRVTISDVIMDSHEDPVLQEALGVLGEQAAEMVETVRFNILKAGTNIYYANGAARNEVNSKLTLSLQRKITRALKRQNARKITSIVRSTPEFGTQAVAPAYIALCHPDLENDIRSMAGFVPVEQYGQITPYEAEIGKVEDVRYIASTIFEPWADAGGAAGAMLTSAGVNADVYPLLYLARDAYGTVALKGENAVMPLVVNPKPSDSDPLAQRGHVGWKAMQTAVILNDAWMVRAEVAATA</sequence>
<dbReference type="Proteomes" id="UP000011922">
    <property type="component" value="Unassembled WGS sequence"/>
</dbReference>
<dbReference type="OrthoDB" id="1936242at2"/>
<gene>
    <name evidence="1" type="ORF">PCS_00033</name>
</gene>
<comment type="caution">
    <text evidence="1">The sequence shown here is derived from an EMBL/GenBank/DDBJ whole genome shotgun (WGS) entry which is preliminary data.</text>
</comment>
<reference evidence="1 2" key="1">
    <citation type="journal article" date="2013" name="Genome Announc.">
        <title>Draft Genome Sequence for Desulfovibrio africanus Strain PCS.</title>
        <authorList>
            <person name="Brown S.D."/>
            <person name="Utturkar S.M."/>
            <person name="Arkin A.P."/>
            <person name="Deutschbauer A.M."/>
            <person name="Elias D.A."/>
            <person name="Hazen T.C."/>
            <person name="Chakraborty R."/>
        </authorList>
    </citation>
    <scope>NUCLEOTIDE SEQUENCE [LARGE SCALE GENOMIC DNA]</scope>
    <source>
        <strain evidence="1 2">PCS</strain>
    </source>
</reference>
<name>M5PXW6_DESAF</name>
<dbReference type="NCBIfam" id="TIGR04387">
    <property type="entry name" value="capsid_maj_N4"/>
    <property type="match status" value="1"/>
</dbReference>
<proteinExistence type="predicted"/>
<dbReference type="Pfam" id="PF25209">
    <property type="entry name" value="Phage_capsid_4"/>
    <property type="match status" value="1"/>
</dbReference>
<evidence type="ECO:0000313" key="2">
    <source>
        <dbReference type="Proteomes" id="UP000011922"/>
    </source>
</evidence>
<dbReference type="PATRIC" id="fig|1262666.3.peg.32"/>
<dbReference type="RefSeq" id="WP_005982765.1">
    <property type="nucleotide sequence ID" value="NZ_AOSV01000001.1"/>
</dbReference>
<dbReference type="AlphaFoldDB" id="M5PXW6"/>
<dbReference type="EMBL" id="AOSV01000001">
    <property type="protein sequence ID" value="EMG39147.1"/>
    <property type="molecule type" value="Genomic_DNA"/>
</dbReference>
<evidence type="ECO:0008006" key="3">
    <source>
        <dbReference type="Google" id="ProtNLM"/>
    </source>
</evidence>
<evidence type="ECO:0000313" key="1">
    <source>
        <dbReference type="EMBL" id="EMG39147.1"/>
    </source>
</evidence>
<organism evidence="1 2">
    <name type="scientific">Desulfocurvibacter africanus PCS</name>
    <dbReference type="NCBI Taxonomy" id="1262666"/>
    <lineage>
        <taxon>Bacteria</taxon>
        <taxon>Pseudomonadati</taxon>
        <taxon>Thermodesulfobacteriota</taxon>
        <taxon>Desulfovibrionia</taxon>
        <taxon>Desulfovibrionales</taxon>
        <taxon>Desulfovibrionaceae</taxon>
        <taxon>Desulfocurvibacter</taxon>
    </lineage>
</organism>
<protein>
    <recommendedName>
        <fullName evidence="3">N4-gp56 family major capsid protein</fullName>
    </recommendedName>
</protein>